<comment type="caution">
    <text evidence="2">The sequence shown here is derived from an EMBL/GenBank/DDBJ whole genome shotgun (WGS) entry which is preliminary data.</text>
</comment>
<proteinExistence type="predicted"/>
<dbReference type="InterPro" id="IPR032350">
    <property type="entry name" value="Nbr1_FW"/>
</dbReference>
<reference evidence="2" key="1">
    <citation type="journal article" date="2021" name="PeerJ">
        <title>Extensive microbial diversity within the chicken gut microbiome revealed by metagenomics and culture.</title>
        <authorList>
            <person name="Gilroy R."/>
            <person name="Ravi A."/>
            <person name="Getino M."/>
            <person name="Pursley I."/>
            <person name="Horton D.L."/>
            <person name="Alikhan N.F."/>
            <person name="Baker D."/>
            <person name="Gharbi K."/>
            <person name="Hall N."/>
            <person name="Watson M."/>
            <person name="Adriaenssens E.M."/>
            <person name="Foster-Nyarko E."/>
            <person name="Jarju S."/>
            <person name="Secka A."/>
            <person name="Antonio M."/>
            <person name="Oren A."/>
            <person name="Chaudhuri R.R."/>
            <person name="La Ragione R."/>
            <person name="Hildebrand F."/>
            <person name="Pallen M.J."/>
        </authorList>
    </citation>
    <scope>NUCLEOTIDE SEQUENCE</scope>
    <source>
        <strain evidence="2">ChiHjej12B11-1927</strain>
    </source>
</reference>
<dbReference type="EMBL" id="DXFG01000041">
    <property type="protein sequence ID" value="HIX36644.1"/>
    <property type="molecule type" value="Genomic_DNA"/>
</dbReference>
<reference evidence="2" key="2">
    <citation type="submission" date="2021-04" db="EMBL/GenBank/DDBJ databases">
        <authorList>
            <person name="Gilroy R."/>
        </authorList>
    </citation>
    <scope>NUCLEOTIDE SEQUENCE</scope>
    <source>
        <strain evidence="2">ChiHjej12B11-1927</strain>
    </source>
</reference>
<feature type="domain" description="Nbr1 FW" evidence="1">
    <location>
        <begin position="194"/>
        <end position="285"/>
    </location>
</feature>
<dbReference type="CDD" id="cd14947">
    <property type="entry name" value="NBR1_like"/>
    <property type="match status" value="1"/>
</dbReference>
<dbReference type="Pfam" id="PF16158">
    <property type="entry name" value="N_BRCA1_IG"/>
    <property type="match status" value="1"/>
</dbReference>
<dbReference type="AlphaFoldDB" id="A0A9D1VJZ9"/>
<accession>A0A9D1VJZ9</accession>
<sequence>MNLKEIYEIFCPGKVEKYPSVWKREVKYRSKKNFFEEAFPTELRWLNIKLWNDKARRSRFFADSKTEKNYVSALNNYILQNPMVISRMENKCCRILKNDLFPHRMNQIFFQLVKQEQISFSSALKQYLIDEESGVLKEEWGNVLTFLILYAIFPEKINQLYIPYLHSKENTLSYNTTEEQTRNDRYLFQYEYPPDMNVHKPGEWVTHNWVIKNAGKIPWEHRRFECACPPDWLNEESKRIEITGVIYPGDTVELTVHFRAPEVPGHYVLHWRMKNRKGDFIFSEKVGLGLHFTVLEEDREPCEQGKNNYQILEERPAIPATLTAGKLYEHNWVIENTGTVTWEDYYCECINGDVWGYAKNELRIPMKKKIEPGERVSIQIEFV</sequence>
<evidence type="ECO:0000313" key="2">
    <source>
        <dbReference type="EMBL" id="HIX36644.1"/>
    </source>
</evidence>
<protein>
    <recommendedName>
        <fullName evidence="1">Nbr1 FW domain-containing protein</fullName>
    </recommendedName>
</protein>
<organism evidence="2 3">
    <name type="scientific">Candidatus Blautia pullistercoris</name>
    <dbReference type="NCBI Taxonomy" id="2838499"/>
    <lineage>
        <taxon>Bacteria</taxon>
        <taxon>Bacillati</taxon>
        <taxon>Bacillota</taxon>
        <taxon>Clostridia</taxon>
        <taxon>Lachnospirales</taxon>
        <taxon>Lachnospiraceae</taxon>
        <taxon>Blautia</taxon>
    </lineage>
</organism>
<evidence type="ECO:0000259" key="1">
    <source>
        <dbReference type="Pfam" id="PF16158"/>
    </source>
</evidence>
<feature type="non-terminal residue" evidence="2">
    <location>
        <position position="383"/>
    </location>
</feature>
<name>A0A9D1VJZ9_9FIRM</name>
<dbReference type="InterPro" id="IPR013783">
    <property type="entry name" value="Ig-like_fold"/>
</dbReference>
<dbReference type="Gene3D" id="2.60.40.10">
    <property type="entry name" value="Immunoglobulins"/>
    <property type="match status" value="2"/>
</dbReference>
<dbReference type="Proteomes" id="UP000824230">
    <property type="component" value="Unassembled WGS sequence"/>
</dbReference>
<evidence type="ECO:0000313" key="3">
    <source>
        <dbReference type="Proteomes" id="UP000824230"/>
    </source>
</evidence>
<gene>
    <name evidence="2" type="ORF">H9738_02060</name>
</gene>